<evidence type="ECO:0000259" key="10">
    <source>
        <dbReference type="PROSITE" id="PS50878"/>
    </source>
</evidence>
<evidence type="ECO:0000256" key="7">
    <source>
        <dbReference type="ARBA" id="ARBA00023118"/>
    </source>
</evidence>
<comment type="similarity">
    <text evidence="8">Belongs to the bacterial reverse transcriptase family.</text>
</comment>
<dbReference type="PRINTS" id="PR00866">
    <property type="entry name" value="RNADNAPOLMS"/>
</dbReference>
<dbReference type="PROSITE" id="PS50878">
    <property type="entry name" value="RT_POL"/>
    <property type="match status" value="1"/>
</dbReference>
<dbReference type="Gene3D" id="3.30.70.270">
    <property type="match status" value="1"/>
</dbReference>
<keyword evidence="5" id="KW-0460">Magnesium</keyword>
<dbReference type="InterPro" id="IPR051083">
    <property type="entry name" value="GrpII_Intron_Splice-Mob/Def"/>
</dbReference>
<dbReference type="SUPFAM" id="SSF56672">
    <property type="entry name" value="DNA/RNA polymerases"/>
    <property type="match status" value="1"/>
</dbReference>
<dbReference type="EMBL" id="JAZGZR010000007">
    <property type="protein sequence ID" value="MFK7049058.1"/>
    <property type="molecule type" value="Genomic_DNA"/>
</dbReference>
<evidence type="ECO:0000313" key="12">
    <source>
        <dbReference type="Proteomes" id="UP001621813"/>
    </source>
</evidence>
<evidence type="ECO:0000256" key="1">
    <source>
        <dbReference type="ARBA" id="ARBA00012493"/>
    </source>
</evidence>
<evidence type="ECO:0000256" key="6">
    <source>
        <dbReference type="ARBA" id="ARBA00022918"/>
    </source>
</evidence>
<feature type="domain" description="Reverse transcriptase" evidence="10">
    <location>
        <begin position="56"/>
        <end position="280"/>
    </location>
</feature>
<dbReference type="InterPro" id="IPR000477">
    <property type="entry name" value="RT_dom"/>
</dbReference>
<dbReference type="Pfam" id="PF00078">
    <property type="entry name" value="RVT_1"/>
    <property type="match status" value="1"/>
</dbReference>
<gene>
    <name evidence="11" type="ORF">V3Q77_04075</name>
</gene>
<keyword evidence="6 11" id="KW-0695">RNA-directed DNA polymerase</keyword>
<dbReference type="InterPro" id="IPR043128">
    <property type="entry name" value="Rev_trsase/Diguanyl_cyclase"/>
</dbReference>
<keyword evidence="3 11" id="KW-0548">Nucleotidyltransferase</keyword>
<dbReference type="InterPro" id="IPR000123">
    <property type="entry name" value="Reverse_transcriptase_msDNA"/>
</dbReference>
<reference evidence="11 12" key="1">
    <citation type="submission" date="2024-02" db="EMBL/GenBank/DDBJ databases">
        <title>Comparative Genomic Analysis of Flavobacterium Species Causing Columnaris Disease of Freshwater Fish in Thailand: Insights into Virulence and Resistance Mechanisms.</title>
        <authorList>
            <person name="Nguyen D."/>
            <person name="Chokmangmeepisarn P."/>
            <person name="Khianchaikhan K."/>
            <person name="Morishita M."/>
            <person name="Bunnoy A."/>
            <person name="Rodkhum C."/>
        </authorList>
    </citation>
    <scope>NUCLEOTIDE SEQUENCE [LARGE SCALE GENOMIC DNA]</scope>
    <source>
        <strain evidence="11 12">KCRT2007</strain>
    </source>
</reference>
<dbReference type="CDD" id="cd03487">
    <property type="entry name" value="RT_Bac_retron_II"/>
    <property type="match status" value="1"/>
</dbReference>
<evidence type="ECO:0000313" key="11">
    <source>
        <dbReference type="EMBL" id="MFK7049058.1"/>
    </source>
</evidence>
<keyword evidence="2 11" id="KW-0808">Transferase</keyword>
<evidence type="ECO:0000256" key="8">
    <source>
        <dbReference type="ARBA" id="ARBA00034120"/>
    </source>
</evidence>
<keyword evidence="7" id="KW-0051">Antiviral defense</keyword>
<dbReference type="Proteomes" id="UP001621813">
    <property type="component" value="Unassembled WGS sequence"/>
</dbReference>
<evidence type="ECO:0000256" key="9">
    <source>
        <dbReference type="ARBA" id="ARBA00048173"/>
    </source>
</evidence>
<proteinExistence type="inferred from homology"/>
<evidence type="ECO:0000256" key="5">
    <source>
        <dbReference type="ARBA" id="ARBA00022842"/>
    </source>
</evidence>
<name>A0ABW8PMS0_9FLAO</name>
<sequence>MDLELYKRHFREKALNSGFSEETIIKCLKYSEVLASKNLPVIYNSYHLAGLVGYKHSYLSRAIISTDFFYRKFKIQKKNGKYREISEPLPGLKEIQYFILKEILYKQKVSKYCKSYIPKKKFREYLKYHSNEKQVLTLDIKDFFPSIKYEFIYTYFMNLGYARDVSYFLATLCSYVPKAPKGEKTDLSKRFLPQGAPTSPYLSNLILSNFDDLVAKYCNENKLKYTRYADDMTFSGDIIQKDELISFVQSELNKIGLKLNIDKINFMKQNVPQIVSGVIINKKVQLTKEDRNKIRNVMYYISKFGLEDHLNRTNEKRDYFVFHLLGKIQYGLSLNPNDHELKRYKEILIEEKKKYYSNS</sequence>
<comment type="catalytic activity">
    <reaction evidence="9">
        <text>DNA(n) + a 2'-deoxyribonucleoside 5'-triphosphate = DNA(n+1) + diphosphate</text>
        <dbReference type="Rhea" id="RHEA:22508"/>
        <dbReference type="Rhea" id="RHEA-COMP:17339"/>
        <dbReference type="Rhea" id="RHEA-COMP:17340"/>
        <dbReference type="ChEBI" id="CHEBI:33019"/>
        <dbReference type="ChEBI" id="CHEBI:61560"/>
        <dbReference type="ChEBI" id="CHEBI:173112"/>
        <dbReference type="EC" id="2.7.7.49"/>
    </reaction>
</comment>
<dbReference type="EC" id="2.7.7.49" evidence="1"/>
<organism evidence="11 12">
    <name type="scientific">Flavobacterium davisii</name>
    <dbReference type="NCBI Taxonomy" id="2906077"/>
    <lineage>
        <taxon>Bacteria</taxon>
        <taxon>Pseudomonadati</taxon>
        <taxon>Bacteroidota</taxon>
        <taxon>Flavobacteriia</taxon>
        <taxon>Flavobacteriales</taxon>
        <taxon>Flavobacteriaceae</taxon>
        <taxon>Flavobacterium</taxon>
    </lineage>
</organism>
<accession>A0ABW8PMS0</accession>
<dbReference type="PANTHER" id="PTHR34047:SF7">
    <property type="entry name" value="RNA-DIRECTED DNA POLYMERASE"/>
    <property type="match status" value="1"/>
</dbReference>
<keyword evidence="12" id="KW-1185">Reference proteome</keyword>
<protein>
    <recommendedName>
        <fullName evidence="1">RNA-directed DNA polymerase</fullName>
        <ecNumber evidence="1">2.7.7.49</ecNumber>
    </recommendedName>
</protein>
<keyword evidence="4" id="KW-0479">Metal-binding</keyword>
<dbReference type="InterPro" id="IPR043502">
    <property type="entry name" value="DNA/RNA_pol_sf"/>
</dbReference>
<comment type="caution">
    <text evidence="11">The sequence shown here is derived from an EMBL/GenBank/DDBJ whole genome shotgun (WGS) entry which is preliminary data.</text>
</comment>
<dbReference type="RefSeq" id="WP_405322589.1">
    <property type="nucleotide sequence ID" value="NZ_JAZGZR010000007.1"/>
</dbReference>
<dbReference type="GO" id="GO:0003964">
    <property type="term" value="F:RNA-directed DNA polymerase activity"/>
    <property type="evidence" value="ECO:0007669"/>
    <property type="project" value="UniProtKB-KW"/>
</dbReference>
<dbReference type="PANTHER" id="PTHR34047">
    <property type="entry name" value="NUCLEAR INTRON MATURASE 1, MITOCHONDRIAL-RELATED"/>
    <property type="match status" value="1"/>
</dbReference>
<evidence type="ECO:0000256" key="3">
    <source>
        <dbReference type="ARBA" id="ARBA00022695"/>
    </source>
</evidence>
<evidence type="ECO:0000256" key="4">
    <source>
        <dbReference type="ARBA" id="ARBA00022723"/>
    </source>
</evidence>
<evidence type="ECO:0000256" key="2">
    <source>
        <dbReference type="ARBA" id="ARBA00022679"/>
    </source>
</evidence>